<dbReference type="Proteomes" id="UP000053201">
    <property type="component" value="Unassembled WGS sequence"/>
</dbReference>
<keyword evidence="1" id="KW-0863">Zinc-finger</keyword>
<feature type="domain" description="RING-type" evidence="3">
    <location>
        <begin position="215"/>
        <end position="257"/>
    </location>
</feature>
<dbReference type="eggNOG" id="KOG0800">
    <property type="taxonomic scope" value="Eukaryota"/>
</dbReference>
<dbReference type="Gene3D" id="1.20.5.190">
    <property type="match status" value="1"/>
</dbReference>
<dbReference type="AlphaFoldDB" id="A0A0L0HCH9"/>
<evidence type="ECO:0000313" key="5">
    <source>
        <dbReference type="Proteomes" id="UP000053201"/>
    </source>
</evidence>
<dbReference type="EMBL" id="KQ257460">
    <property type="protein sequence ID" value="KNC98574.1"/>
    <property type="molecule type" value="Genomic_DNA"/>
</dbReference>
<accession>A0A0L0HCH9</accession>
<dbReference type="PANTHER" id="PTHR14991:SF0">
    <property type="entry name" value="RING FINGER PROTEIN 32"/>
    <property type="match status" value="1"/>
</dbReference>
<dbReference type="InterPro" id="IPR000048">
    <property type="entry name" value="IQ_motif_EF-hand-BS"/>
</dbReference>
<sequence>MSVPAFHATRNEPNVQSNNLPPLAPAAERLRRALIDDRRIVESLPQDRRPPLISFQRRSKIGNAWAGSSLYSAALQDHFARSLSLHRVTVPSNAVISRQSAPFVSGNGRLSTVLAKPCLDPRKRQRAKWEREKDIANRRKSPGKTLLDPLQHAPLACRGAQFNDEKEASLDPPAKPLTLAQRLGIVARPPPRLTSDEWEIVKDLSLKRDNGVDPCPICQEPFTTEHQVLLSCSHLFHRACLDSYERYVQKKSCPLCREANYEKRLIFEGKKRYLHTAATIIQKTWRMWVKRRRYQTYRKNHPPNDRRLLSSWHMERLSDYTDILAQQVHFESQELQSFLREMDNTLAQSRTTINETSAKFASLQVKACLTQEEWDEITSRACERGLEDDCAICIMPLCPAPKAGSKRPAKQLTLLSCSHIFHAQCLKCLEKFDNNLHVHACPVCRTEYERILL</sequence>
<dbReference type="CDD" id="cd23767">
    <property type="entry name" value="IQCD"/>
    <property type="match status" value="1"/>
</dbReference>
<dbReference type="CDD" id="cd16677">
    <property type="entry name" value="RING-H2_RNF32_rpt1"/>
    <property type="match status" value="1"/>
</dbReference>
<dbReference type="VEuPathDB" id="FungiDB:SPPG_06259"/>
<dbReference type="SUPFAM" id="SSF57850">
    <property type="entry name" value="RING/U-box"/>
    <property type="match status" value="2"/>
</dbReference>
<dbReference type="InterPro" id="IPR001841">
    <property type="entry name" value="Znf_RING"/>
</dbReference>
<proteinExistence type="predicted"/>
<dbReference type="Pfam" id="PF13639">
    <property type="entry name" value="zf-RING_2"/>
    <property type="match status" value="1"/>
</dbReference>
<dbReference type="PROSITE" id="PS50096">
    <property type="entry name" value="IQ"/>
    <property type="match status" value="1"/>
</dbReference>
<organism evidence="4 5">
    <name type="scientific">Spizellomyces punctatus (strain DAOM BR117)</name>
    <dbReference type="NCBI Taxonomy" id="645134"/>
    <lineage>
        <taxon>Eukaryota</taxon>
        <taxon>Fungi</taxon>
        <taxon>Fungi incertae sedis</taxon>
        <taxon>Chytridiomycota</taxon>
        <taxon>Chytridiomycota incertae sedis</taxon>
        <taxon>Chytridiomycetes</taxon>
        <taxon>Spizellomycetales</taxon>
        <taxon>Spizellomycetaceae</taxon>
        <taxon>Spizellomyces</taxon>
    </lineage>
</organism>
<dbReference type="STRING" id="645134.A0A0L0HCH9"/>
<protein>
    <recommendedName>
        <fullName evidence="3">RING-type domain-containing protein</fullName>
    </recommendedName>
</protein>
<dbReference type="PROSITE" id="PS50089">
    <property type="entry name" value="ZF_RING_2"/>
    <property type="match status" value="2"/>
</dbReference>
<dbReference type="SMART" id="SM00184">
    <property type="entry name" value="RING"/>
    <property type="match status" value="2"/>
</dbReference>
<dbReference type="PANTHER" id="PTHR14991">
    <property type="entry name" value="RING FINGER PROTEIN 32"/>
    <property type="match status" value="1"/>
</dbReference>
<dbReference type="Gene3D" id="3.30.40.10">
    <property type="entry name" value="Zinc/RING finger domain, C3HC4 (zinc finger)"/>
    <property type="match status" value="2"/>
</dbReference>
<keyword evidence="5" id="KW-1185">Reference proteome</keyword>
<keyword evidence="1" id="KW-0479">Metal-binding</keyword>
<evidence type="ECO:0000256" key="2">
    <source>
        <dbReference type="SAM" id="MobiDB-lite"/>
    </source>
</evidence>
<name>A0A0L0HCH9_SPIPD</name>
<dbReference type="InParanoid" id="A0A0L0HCH9"/>
<feature type="region of interest" description="Disordered" evidence="2">
    <location>
        <begin position="1"/>
        <end position="23"/>
    </location>
</feature>
<dbReference type="RefSeq" id="XP_016606614.1">
    <property type="nucleotide sequence ID" value="XM_016754472.1"/>
</dbReference>
<evidence type="ECO:0000256" key="1">
    <source>
        <dbReference type="PROSITE-ProRule" id="PRU00175"/>
    </source>
</evidence>
<keyword evidence="1" id="KW-0862">Zinc</keyword>
<reference evidence="4 5" key="1">
    <citation type="submission" date="2009-08" db="EMBL/GenBank/DDBJ databases">
        <title>The Genome Sequence of Spizellomyces punctatus strain DAOM BR117.</title>
        <authorList>
            <consortium name="The Broad Institute Genome Sequencing Platform"/>
            <person name="Russ C."/>
            <person name="Cuomo C."/>
            <person name="Shea T."/>
            <person name="Young S.K."/>
            <person name="Zeng Q."/>
            <person name="Koehrsen M."/>
            <person name="Haas B."/>
            <person name="Borodovsky M."/>
            <person name="Guigo R."/>
            <person name="Alvarado L."/>
            <person name="Berlin A."/>
            <person name="Bochicchio J."/>
            <person name="Borenstein D."/>
            <person name="Chapman S."/>
            <person name="Chen Z."/>
            <person name="Engels R."/>
            <person name="Freedman E."/>
            <person name="Gellesch M."/>
            <person name="Goldberg J."/>
            <person name="Griggs A."/>
            <person name="Gujja S."/>
            <person name="Heiman D."/>
            <person name="Hepburn T."/>
            <person name="Howarth C."/>
            <person name="Jen D."/>
            <person name="Larson L."/>
            <person name="Lewis B."/>
            <person name="Mehta T."/>
            <person name="Park D."/>
            <person name="Pearson M."/>
            <person name="Roberts A."/>
            <person name="Saif S."/>
            <person name="Shenoy N."/>
            <person name="Sisk P."/>
            <person name="Stolte C."/>
            <person name="Sykes S."/>
            <person name="Thomson T."/>
            <person name="Walk T."/>
            <person name="White J."/>
            <person name="Yandava C."/>
            <person name="Burger G."/>
            <person name="Gray M.W."/>
            <person name="Holland P.W.H."/>
            <person name="King N."/>
            <person name="Lang F.B.F."/>
            <person name="Roger A.J."/>
            <person name="Ruiz-Trillo I."/>
            <person name="Lander E."/>
            <person name="Nusbaum C."/>
        </authorList>
    </citation>
    <scope>NUCLEOTIDE SEQUENCE [LARGE SCALE GENOMIC DNA]</scope>
    <source>
        <strain evidence="4 5">DAOM BR117</strain>
    </source>
</reference>
<dbReference type="GO" id="GO:0008270">
    <property type="term" value="F:zinc ion binding"/>
    <property type="evidence" value="ECO:0007669"/>
    <property type="project" value="UniProtKB-KW"/>
</dbReference>
<feature type="domain" description="RING-type" evidence="3">
    <location>
        <begin position="390"/>
        <end position="445"/>
    </location>
</feature>
<dbReference type="OrthoDB" id="8062037at2759"/>
<gene>
    <name evidence="4" type="ORF">SPPG_06259</name>
</gene>
<dbReference type="InterPro" id="IPR013083">
    <property type="entry name" value="Znf_RING/FYVE/PHD"/>
</dbReference>
<dbReference type="Pfam" id="PF00612">
    <property type="entry name" value="IQ"/>
    <property type="match status" value="1"/>
</dbReference>
<dbReference type="SMART" id="SM00015">
    <property type="entry name" value="IQ"/>
    <property type="match status" value="1"/>
</dbReference>
<evidence type="ECO:0000313" key="4">
    <source>
        <dbReference type="EMBL" id="KNC98574.1"/>
    </source>
</evidence>
<dbReference type="GeneID" id="27689582"/>
<evidence type="ECO:0000259" key="3">
    <source>
        <dbReference type="PROSITE" id="PS50089"/>
    </source>
</evidence>
<dbReference type="InterPro" id="IPR042862">
    <property type="entry name" value="RNF32"/>
</dbReference>